<keyword evidence="1" id="KW-0732">Signal</keyword>
<dbReference type="WBParaSite" id="HPLM_0000471901-mRNA-1">
    <property type="protein sequence ID" value="HPLM_0000471901-mRNA-1"/>
    <property type="gene ID" value="HPLM_0000471901"/>
</dbReference>
<dbReference type="AlphaFoldDB" id="A0A0N4W4B0"/>
<evidence type="ECO:0000313" key="3">
    <source>
        <dbReference type="EMBL" id="VDO23853.1"/>
    </source>
</evidence>
<dbReference type="InterPro" id="IPR014044">
    <property type="entry name" value="CAP_dom"/>
</dbReference>
<protein>
    <submittedName>
        <fullName evidence="5">SCP domain-containing protein</fullName>
    </submittedName>
</protein>
<feature type="domain" description="SCP" evidence="2">
    <location>
        <begin position="33"/>
        <end position="191"/>
    </location>
</feature>
<dbReference type="SMART" id="SM00198">
    <property type="entry name" value="SCP"/>
    <property type="match status" value="1"/>
</dbReference>
<name>A0A0N4W4B0_HAEPC</name>
<dbReference type="InterPro" id="IPR002413">
    <property type="entry name" value="V5_allergen-like"/>
</dbReference>
<reference evidence="5" key="1">
    <citation type="submission" date="2017-02" db="UniProtKB">
        <authorList>
            <consortium name="WormBaseParasite"/>
        </authorList>
    </citation>
    <scope>IDENTIFICATION</scope>
</reference>
<dbReference type="Pfam" id="PF00188">
    <property type="entry name" value="CAP"/>
    <property type="match status" value="1"/>
</dbReference>
<evidence type="ECO:0000259" key="2">
    <source>
        <dbReference type="SMART" id="SM00198"/>
    </source>
</evidence>
<proteinExistence type="predicted"/>
<feature type="signal peptide" evidence="1">
    <location>
        <begin position="1"/>
        <end position="16"/>
    </location>
</feature>
<dbReference type="SUPFAM" id="SSF55797">
    <property type="entry name" value="PR-1-like"/>
    <property type="match status" value="1"/>
</dbReference>
<feature type="chain" id="PRO_5043123459" evidence="1">
    <location>
        <begin position="17"/>
        <end position="229"/>
    </location>
</feature>
<dbReference type="EMBL" id="UZAF01016240">
    <property type="protein sequence ID" value="VDO23853.1"/>
    <property type="molecule type" value="Genomic_DNA"/>
</dbReference>
<organism evidence="5">
    <name type="scientific">Haemonchus placei</name>
    <name type="common">Barber's pole worm</name>
    <dbReference type="NCBI Taxonomy" id="6290"/>
    <lineage>
        <taxon>Eukaryota</taxon>
        <taxon>Metazoa</taxon>
        <taxon>Ecdysozoa</taxon>
        <taxon>Nematoda</taxon>
        <taxon>Chromadorea</taxon>
        <taxon>Rhabditida</taxon>
        <taxon>Rhabditina</taxon>
        <taxon>Rhabditomorpha</taxon>
        <taxon>Strongyloidea</taxon>
        <taxon>Trichostrongylidae</taxon>
        <taxon>Haemonchus</taxon>
    </lineage>
</organism>
<sequence>MLIILAILLQAYISAADSSFKTLCGDKDGMNDEIRQMFVDKHNDYRSHIARGKAPNGASGTTLPQAAAMMKVKYSCEIEDDMMDWLKKCKYESNPWTWRKWWGQSLWKTSKLNMNKTQAAKACVREWYEEVKKYGAPQDLVLTLDIAFARNITRFTQMAWQSSYVIGCGVVWCNDMTFAGCEYAPFGNMVDDEIYTPGAPCKTDDDCIQDGRNPPEAKCSPSEALCYEP</sequence>
<dbReference type="InterPro" id="IPR001283">
    <property type="entry name" value="CRISP-related"/>
</dbReference>
<dbReference type="Proteomes" id="UP000268014">
    <property type="component" value="Unassembled WGS sequence"/>
</dbReference>
<accession>A0A0N4W4B0</accession>
<evidence type="ECO:0000313" key="4">
    <source>
        <dbReference type="Proteomes" id="UP000268014"/>
    </source>
</evidence>
<dbReference type="OrthoDB" id="5877551at2759"/>
<dbReference type="OMA" id="YSCEIED"/>
<gene>
    <name evidence="3" type="ORF">HPLM_LOCUS4711</name>
</gene>
<dbReference type="PRINTS" id="PR00837">
    <property type="entry name" value="V5TPXLIKE"/>
</dbReference>
<dbReference type="Gene3D" id="3.40.33.10">
    <property type="entry name" value="CAP"/>
    <property type="match status" value="1"/>
</dbReference>
<reference evidence="3 4" key="2">
    <citation type="submission" date="2018-11" db="EMBL/GenBank/DDBJ databases">
        <authorList>
            <consortium name="Pathogen Informatics"/>
        </authorList>
    </citation>
    <scope>NUCLEOTIDE SEQUENCE [LARGE SCALE GENOMIC DNA]</scope>
    <source>
        <strain evidence="3 4">MHpl1</strain>
    </source>
</reference>
<dbReference type="PRINTS" id="PR00838">
    <property type="entry name" value="V5ALLERGEN"/>
</dbReference>
<dbReference type="PANTHER" id="PTHR10334">
    <property type="entry name" value="CYSTEINE-RICH SECRETORY PROTEIN-RELATED"/>
    <property type="match status" value="1"/>
</dbReference>
<dbReference type="CDD" id="cd05380">
    <property type="entry name" value="CAP_euk"/>
    <property type="match status" value="1"/>
</dbReference>
<evidence type="ECO:0000256" key="1">
    <source>
        <dbReference type="SAM" id="SignalP"/>
    </source>
</evidence>
<dbReference type="InterPro" id="IPR035940">
    <property type="entry name" value="CAP_sf"/>
</dbReference>
<dbReference type="STRING" id="6290.A0A0N4W4B0"/>
<keyword evidence="4" id="KW-1185">Reference proteome</keyword>
<evidence type="ECO:0000313" key="5">
    <source>
        <dbReference type="WBParaSite" id="HPLM_0000471901-mRNA-1"/>
    </source>
</evidence>